<evidence type="ECO:0000256" key="2">
    <source>
        <dbReference type="ARBA" id="ARBA00011057"/>
    </source>
</evidence>
<keyword evidence="9" id="KW-0175">Coiled coil</keyword>
<feature type="transmembrane region" description="Helical" evidence="11">
    <location>
        <begin position="562"/>
        <end position="581"/>
    </location>
</feature>
<dbReference type="GO" id="GO:0005763">
    <property type="term" value="C:mitochondrial small ribosomal subunit"/>
    <property type="evidence" value="ECO:0007669"/>
    <property type="project" value="InterPro"/>
</dbReference>
<evidence type="ECO:0000256" key="7">
    <source>
        <dbReference type="ARBA" id="ARBA00035133"/>
    </source>
</evidence>
<feature type="coiled-coil region" evidence="9">
    <location>
        <begin position="365"/>
        <end position="392"/>
    </location>
</feature>
<evidence type="ECO:0000313" key="13">
    <source>
        <dbReference type="Proteomes" id="UP000274131"/>
    </source>
</evidence>
<dbReference type="PANTHER" id="PTHR13231">
    <property type="entry name" value="MITOCHONDRIAL RIBOSOMAL PROTEIN S31"/>
    <property type="match status" value="1"/>
</dbReference>
<dbReference type="STRING" id="51028.A0A0N4V9B7"/>
<comment type="subcellular location">
    <subcellularLocation>
        <location evidence="1">Mitochondrion</location>
    </subcellularLocation>
</comment>
<proteinExistence type="inferred from homology"/>
<evidence type="ECO:0000313" key="14">
    <source>
        <dbReference type="WBParaSite" id="EVEC_0000702501-mRNA-1"/>
    </source>
</evidence>
<feature type="compositionally biased region" description="Polar residues" evidence="10">
    <location>
        <begin position="183"/>
        <end position="192"/>
    </location>
</feature>
<protein>
    <recommendedName>
        <fullName evidence="7">Small ribosomal subunit protein mS31</fullName>
    </recommendedName>
    <alternativeName>
        <fullName evidence="8">28S ribosomal protein S31, mitochondrial</fullName>
    </alternativeName>
</protein>
<dbReference type="PANTHER" id="PTHR13231:SF3">
    <property type="entry name" value="SMALL RIBOSOMAL SUBUNIT PROTEIN MS31"/>
    <property type="match status" value="1"/>
</dbReference>
<evidence type="ECO:0000256" key="3">
    <source>
        <dbReference type="ARBA" id="ARBA00022946"/>
    </source>
</evidence>
<dbReference type="EMBL" id="UXUI01008555">
    <property type="protein sequence ID" value="VDD91795.1"/>
    <property type="molecule type" value="Genomic_DNA"/>
</dbReference>
<evidence type="ECO:0000256" key="8">
    <source>
        <dbReference type="ARBA" id="ARBA00035363"/>
    </source>
</evidence>
<reference evidence="12 13" key="2">
    <citation type="submission" date="2018-10" db="EMBL/GenBank/DDBJ databases">
        <authorList>
            <consortium name="Pathogen Informatics"/>
        </authorList>
    </citation>
    <scope>NUCLEOTIDE SEQUENCE [LARGE SCALE GENOMIC DNA]</scope>
</reference>
<organism evidence="14">
    <name type="scientific">Enterobius vermicularis</name>
    <name type="common">Human pinworm</name>
    <dbReference type="NCBI Taxonomy" id="51028"/>
    <lineage>
        <taxon>Eukaryota</taxon>
        <taxon>Metazoa</taxon>
        <taxon>Ecdysozoa</taxon>
        <taxon>Nematoda</taxon>
        <taxon>Chromadorea</taxon>
        <taxon>Rhabditida</taxon>
        <taxon>Spirurina</taxon>
        <taxon>Oxyuridomorpha</taxon>
        <taxon>Oxyuroidea</taxon>
        <taxon>Oxyuridae</taxon>
        <taxon>Enterobius</taxon>
    </lineage>
</organism>
<dbReference type="Pfam" id="PF15433">
    <property type="entry name" value="MRP-S31"/>
    <property type="match status" value="1"/>
</dbReference>
<dbReference type="AlphaFoldDB" id="A0A0N4V9B7"/>
<evidence type="ECO:0000256" key="10">
    <source>
        <dbReference type="SAM" id="MobiDB-lite"/>
    </source>
</evidence>
<evidence type="ECO:0000256" key="4">
    <source>
        <dbReference type="ARBA" id="ARBA00022980"/>
    </source>
</evidence>
<keyword evidence="11" id="KW-1133">Transmembrane helix</keyword>
<name>A0A0N4V9B7_ENTVE</name>
<evidence type="ECO:0000256" key="5">
    <source>
        <dbReference type="ARBA" id="ARBA00023128"/>
    </source>
</evidence>
<keyword evidence="11" id="KW-0812">Transmembrane</keyword>
<keyword evidence="4" id="KW-0689">Ribosomal protein</keyword>
<reference evidence="14" key="1">
    <citation type="submission" date="2017-02" db="UniProtKB">
        <authorList>
            <consortium name="WormBaseParasite"/>
        </authorList>
    </citation>
    <scope>IDENTIFICATION</scope>
</reference>
<evidence type="ECO:0000313" key="12">
    <source>
        <dbReference type="EMBL" id="VDD91795.1"/>
    </source>
</evidence>
<sequence length="599" mass="66541">MLAKILHNSFRIYASGSQLNRQVIGTTVYFFSSDAGSNLSSKLKQGNGVTGQEIGIKDPSSKGKSGLDKVPLAKNLSVDVTLKSGAAAKLPLAKEISADVTLQTGESAKSSITEGDPAKISVAKKALDDVTLQTETPAKLPVAKADSTNVTLSVSAPAKISTARENSGDVALQEDDPAKSSVAEETSNNVTLQKEAPAKLSVGKEALENMTSARHAPEDSSGTGSLKESSSNAVKIIGEPLYTAVKDVAKELYKGDSEGRKRAQKELIEKLAEYEKETFDTATASHTSEMLSDKVIVEILANVSAMKPKPVSRAAEIRHARRGLVHLRREIFYQAQQTGYSAEEARKIAQNAVDIATTRAIARSEKLSAERREELQREDAELEKKNEKEKRLFAYASQMIERMLLSGTGEPDGNYFSADTVEPYYFADTLFKDDGPDLGIFEKKSFLLHFLPSRIWNQLFGPKNGFEELIEWTKKGKMWPYPINNEYLLGGEENVSVAFHEHIFLDKELEHYKLPKTGPIAHFMELVCVGLSKNPYMTVGKKRDHLKWFVKYFDNKRFASSAFFFFLPFLITVILRFANFFDNKRIEEIRQLEKAEREL</sequence>
<feature type="compositionally biased region" description="Low complexity" evidence="10">
    <location>
        <begin position="220"/>
        <end position="230"/>
    </location>
</feature>
<dbReference type="InterPro" id="IPR026299">
    <property type="entry name" value="MRP-S31"/>
</dbReference>
<evidence type="ECO:0000256" key="6">
    <source>
        <dbReference type="ARBA" id="ARBA00023274"/>
    </source>
</evidence>
<keyword evidence="3" id="KW-0809">Transit peptide</keyword>
<gene>
    <name evidence="12" type="ORF">EVEC_LOCUS6546</name>
</gene>
<evidence type="ECO:0000256" key="9">
    <source>
        <dbReference type="SAM" id="Coils"/>
    </source>
</evidence>
<dbReference type="WBParaSite" id="EVEC_0000702501-mRNA-1">
    <property type="protein sequence ID" value="EVEC_0000702501-mRNA-1"/>
    <property type="gene ID" value="EVEC_0000702501"/>
</dbReference>
<dbReference type="GO" id="GO:0003735">
    <property type="term" value="F:structural constituent of ribosome"/>
    <property type="evidence" value="ECO:0007669"/>
    <property type="project" value="InterPro"/>
</dbReference>
<dbReference type="OrthoDB" id="5989925at2759"/>
<evidence type="ECO:0000256" key="11">
    <source>
        <dbReference type="SAM" id="Phobius"/>
    </source>
</evidence>
<keyword evidence="11" id="KW-0472">Membrane</keyword>
<comment type="similarity">
    <text evidence="2">Belongs to the mitochondrion-specific ribosomal protein mS31 family.</text>
</comment>
<keyword evidence="5" id="KW-0496">Mitochondrion</keyword>
<dbReference type="Proteomes" id="UP000274131">
    <property type="component" value="Unassembled WGS sequence"/>
</dbReference>
<feature type="region of interest" description="Disordered" evidence="10">
    <location>
        <begin position="164"/>
        <end position="230"/>
    </location>
</feature>
<keyword evidence="13" id="KW-1185">Reference proteome</keyword>
<evidence type="ECO:0000256" key="1">
    <source>
        <dbReference type="ARBA" id="ARBA00004173"/>
    </source>
</evidence>
<keyword evidence="6" id="KW-0687">Ribonucleoprotein</keyword>
<accession>A0A0N4V9B7</accession>